<feature type="region of interest" description="Disordered" evidence="6">
    <location>
        <begin position="1"/>
        <end position="24"/>
    </location>
</feature>
<feature type="coiled-coil region" evidence="5">
    <location>
        <begin position="141"/>
        <end position="168"/>
    </location>
</feature>
<feature type="coiled-coil region" evidence="5">
    <location>
        <begin position="563"/>
        <end position="590"/>
    </location>
</feature>
<dbReference type="GO" id="GO:0005634">
    <property type="term" value="C:nucleus"/>
    <property type="evidence" value="ECO:0007669"/>
    <property type="project" value="UniProtKB-SubCell"/>
</dbReference>
<keyword evidence="9" id="KW-1185">Reference proteome</keyword>
<organism evidence="8 9">
    <name type="scientific">Euplotes crassus</name>
    <dbReference type="NCBI Taxonomy" id="5936"/>
    <lineage>
        <taxon>Eukaryota</taxon>
        <taxon>Sar</taxon>
        <taxon>Alveolata</taxon>
        <taxon>Ciliophora</taxon>
        <taxon>Intramacronucleata</taxon>
        <taxon>Spirotrichea</taxon>
        <taxon>Hypotrichia</taxon>
        <taxon>Euplotida</taxon>
        <taxon>Euplotidae</taxon>
        <taxon>Moneuplotes</taxon>
    </lineage>
</organism>
<evidence type="ECO:0000256" key="1">
    <source>
        <dbReference type="ARBA" id="ARBA00004123"/>
    </source>
</evidence>
<name>A0AAD1YA96_EUPCR</name>
<reference evidence="8" key="1">
    <citation type="submission" date="2023-07" db="EMBL/GenBank/DDBJ databases">
        <authorList>
            <consortium name="AG Swart"/>
            <person name="Singh M."/>
            <person name="Singh A."/>
            <person name="Seah K."/>
            <person name="Emmerich C."/>
        </authorList>
    </citation>
    <scope>NUCLEOTIDE SEQUENCE</scope>
    <source>
        <strain evidence="8">DP1</strain>
    </source>
</reference>
<keyword evidence="3" id="KW-0804">Transcription</keyword>
<evidence type="ECO:0000256" key="5">
    <source>
        <dbReference type="SAM" id="Coils"/>
    </source>
</evidence>
<dbReference type="EMBL" id="CAMPGE010030028">
    <property type="protein sequence ID" value="CAI2387525.1"/>
    <property type="molecule type" value="Genomic_DNA"/>
</dbReference>
<evidence type="ECO:0000256" key="2">
    <source>
        <dbReference type="ARBA" id="ARBA00023015"/>
    </source>
</evidence>
<sequence length="618" mass="70572">MEFNNSRTYPGPKYGTSPSKTTNKSSQVFALCQEYFEQLNTEKIEEKFEKLKEYLSKPDEDETPEIPIEKYTEYYLKQRYALSSEKLACQDPLGFGTFASVHEVDRIFDYKIYNVEETQITTSLAAKRSNKSKNSLSGIIRRDISAEIKQLEKELAKQTKANKAILKNIKCETDKKRVGNEIEPKPDSTHNLLYLKLTVEKLELKQIAESLVQVYSRRLLNKKKGKASYKPTYEYKILFDESVRIPPLWVNQEILAMLNGAKTSPLTGINEIKADGKKRDIKKYWKQTEENGSEYGFCHQCKQNKPKVILASCSYNSADYGHAVPSFMLVKNIKAFNVEPYNTQAINYAIANCGFKSKNSCIQTGSNINDSHCQTMQGQFCSQKEKLDRKKTKISRNKRNKCGSDKKSTGVYNQDMESSKSNKKIASHHNANFEYYECNRMYCSFCLKIYYDLSLSDCKSNWICPFCQGICHCSRCTRQDQLVKMKALLFSEGGNLDHLFESPNKIHQIIAENYVRTEKLMYNITDEGQKPPSPIKPVKKSVQLNFACDSTSESLQASGCTTVAQELQELEEKRDRIVKMLESVKKIKQDEKYVLGGPGGQARATEALKIAQSLVKKA</sequence>
<evidence type="ECO:0000256" key="4">
    <source>
        <dbReference type="ARBA" id="ARBA00023242"/>
    </source>
</evidence>
<evidence type="ECO:0000256" key="3">
    <source>
        <dbReference type="ARBA" id="ARBA00023163"/>
    </source>
</evidence>
<dbReference type="Pfam" id="PF10497">
    <property type="entry name" value="zf-4CXXC_R1"/>
    <property type="match status" value="1"/>
</dbReference>
<keyword evidence="4" id="KW-0539">Nucleus</keyword>
<dbReference type="Proteomes" id="UP001295684">
    <property type="component" value="Unassembled WGS sequence"/>
</dbReference>
<evidence type="ECO:0000313" key="8">
    <source>
        <dbReference type="EMBL" id="CAI2387525.1"/>
    </source>
</evidence>
<accession>A0AAD1YA96</accession>
<evidence type="ECO:0000259" key="7">
    <source>
        <dbReference type="Pfam" id="PF10497"/>
    </source>
</evidence>
<comment type="caution">
    <text evidence="8">The sequence shown here is derived from an EMBL/GenBank/DDBJ whole genome shotgun (WGS) entry which is preliminary data.</text>
</comment>
<keyword evidence="5" id="KW-0175">Coiled coil</keyword>
<gene>
    <name evidence="8" type="ORF">ECRASSUSDP1_LOCUS29158</name>
</gene>
<proteinExistence type="predicted"/>
<evidence type="ECO:0000256" key="6">
    <source>
        <dbReference type="SAM" id="MobiDB-lite"/>
    </source>
</evidence>
<protein>
    <recommendedName>
        <fullName evidence="7">Zinc-finger domain-containing protein</fullName>
    </recommendedName>
</protein>
<feature type="domain" description="Zinc-finger" evidence="7">
    <location>
        <begin position="431"/>
        <end position="484"/>
    </location>
</feature>
<dbReference type="InterPro" id="IPR018866">
    <property type="entry name" value="Znf-4CXXC_R1"/>
</dbReference>
<evidence type="ECO:0000313" key="9">
    <source>
        <dbReference type="Proteomes" id="UP001295684"/>
    </source>
</evidence>
<keyword evidence="2" id="KW-0805">Transcription regulation</keyword>
<dbReference type="AlphaFoldDB" id="A0AAD1YA96"/>
<comment type="subcellular location">
    <subcellularLocation>
        <location evidence="1">Nucleus</location>
    </subcellularLocation>
</comment>